<dbReference type="PROSITE" id="PS50217">
    <property type="entry name" value="BZIP"/>
    <property type="match status" value="1"/>
</dbReference>
<keyword evidence="4" id="KW-0238">DNA-binding</keyword>
<feature type="region of interest" description="Disordered" evidence="7">
    <location>
        <begin position="297"/>
        <end position="334"/>
    </location>
</feature>
<comment type="subcellular location">
    <subcellularLocation>
        <location evidence="1">Nucleus</location>
    </subcellularLocation>
</comment>
<dbReference type="Proteomes" id="UP000639772">
    <property type="component" value="Chromosome 9"/>
</dbReference>
<evidence type="ECO:0000259" key="8">
    <source>
        <dbReference type="PROSITE" id="PS50217"/>
    </source>
</evidence>
<protein>
    <recommendedName>
        <fullName evidence="8">BZIP domain-containing protein</fullName>
    </recommendedName>
</protein>
<dbReference type="SMART" id="SM00338">
    <property type="entry name" value="BRLZ"/>
    <property type="match status" value="1"/>
</dbReference>
<name>A0A835QEA2_VANPL</name>
<dbReference type="PANTHER" id="PTHR22952:SF385">
    <property type="entry name" value="ABSCISIC ACID-INSENSITIVE 5-LIKE PROTEIN 2"/>
    <property type="match status" value="1"/>
</dbReference>
<keyword evidence="6" id="KW-0539">Nucleus</keyword>
<dbReference type="GO" id="GO:0045893">
    <property type="term" value="P:positive regulation of DNA-templated transcription"/>
    <property type="evidence" value="ECO:0007669"/>
    <property type="project" value="InterPro"/>
</dbReference>
<dbReference type="InterPro" id="IPR004827">
    <property type="entry name" value="bZIP"/>
</dbReference>
<evidence type="ECO:0000256" key="2">
    <source>
        <dbReference type="ARBA" id="ARBA00022682"/>
    </source>
</evidence>
<dbReference type="GO" id="GO:0009738">
    <property type="term" value="P:abscisic acid-activated signaling pathway"/>
    <property type="evidence" value="ECO:0007669"/>
    <property type="project" value="UniProtKB-KW"/>
</dbReference>
<dbReference type="PANTHER" id="PTHR22952">
    <property type="entry name" value="CAMP-RESPONSE ELEMENT BINDING PROTEIN-RELATED"/>
    <property type="match status" value="1"/>
</dbReference>
<dbReference type="PROSITE" id="PS00036">
    <property type="entry name" value="BZIP_BASIC"/>
    <property type="match status" value="1"/>
</dbReference>
<dbReference type="Gene3D" id="1.20.5.170">
    <property type="match status" value="1"/>
</dbReference>
<dbReference type="InterPro" id="IPR043452">
    <property type="entry name" value="BZIP46-like"/>
</dbReference>
<evidence type="ECO:0000313" key="9">
    <source>
        <dbReference type="EMBL" id="KAG0469050.1"/>
    </source>
</evidence>
<feature type="compositionally biased region" description="Basic and acidic residues" evidence="7">
    <location>
        <begin position="297"/>
        <end position="314"/>
    </location>
</feature>
<dbReference type="Pfam" id="PF00170">
    <property type="entry name" value="bZIP_1"/>
    <property type="match status" value="1"/>
</dbReference>
<keyword evidence="2" id="KW-0938">Abscisic acid signaling pathway</keyword>
<dbReference type="CDD" id="cd14707">
    <property type="entry name" value="bZIP_plant_BZIP46"/>
    <property type="match status" value="1"/>
</dbReference>
<evidence type="ECO:0000256" key="1">
    <source>
        <dbReference type="ARBA" id="ARBA00004123"/>
    </source>
</evidence>
<comment type="caution">
    <text evidence="9">The sequence shown here is derived from an EMBL/GenBank/DDBJ whole genome shotgun (WGS) entry which is preliminary data.</text>
</comment>
<dbReference type="InterPro" id="IPR046347">
    <property type="entry name" value="bZIP_sf"/>
</dbReference>
<evidence type="ECO:0000256" key="5">
    <source>
        <dbReference type="ARBA" id="ARBA00023163"/>
    </source>
</evidence>
<dbReference type="SUPFAM" id="SSF57959">
    <property type="entry name" value="Leucine zipper domain"/>
    <property type="match status" value="1"/>
</dbReference>
<evidence type="ECO:0000256" key="7">
    <source>
        <dbReference type="SAM" id="MobiDB-lite"/>
    </source>
</evidence>
<evidence type="ECO:0000313" key="10">
    <source>
        <dbReference type="Proteomes" id="UP000639772"/>
    </source>
</evidence>
<feature type="domain" description="BZIP" evidence="8">
    <location>
        <begin position="262"/>
        <end position="307"/>
    </location>
</feature>
<evidence type="ECO:0000256" key="4">
    <source>
        <dbReference type="ARBA" id="ARBA00023125"/>
    </source>
</evidence>
<dbReference type="FunFam" id="1.20.5.170:FF:000036">
    <property type="entry name" value="ABSCISIC ACID-INSENSITIVE 5-like protein 2"/>
    <property type="match status" value="1"/>
</dbReference>
<accession>A0A835QEA2</accession>
<sequence>MATRTMAATDGGGNAGNMQRQQIQGMVREGSLYNLTLNEVQSQLGEPLRSMNLDELLKSIFSAEANQASGIDLEGVDHYASSSGLQRQGSIPMPRSLSKKTVDEVWRDIQQGQKKKGLGGEDRRLGHELQLNFGEMTLEDFLVKAGVVAEGSVAKHKDNLVGSSNMMGGVQGYAQGAHWFHQYHQMSAMDQQQQQAQRTGMDAYVMGRPVPHALSIGANSMLDVVYPDGQVNVSSPTLGALSDSHTAGRKRAISSDMEDKLVERRHKRMIKNRESAARSRARKQAYTHELENKVSRLEEENKRLKKEKDLEKMLNDTPMPEVKYRLRRTSSAPF</sequence>
<reference evidence="9 10" key="1">
    <citation type="journal article" date="2020" name="Nat. Food">
        <title>A phased Vanilla planifolia genome enables genetic improvement of flavour and production.</title>
        <authorList>
            <person name="Hasing T."/>
            <person name="Tang H."/>
            <person name="Brym M."/>
            <person name="Khazi F."/>
            <person name="Huang T."/>
            <person name="Chambers A.H."/>
        </authorList>
    </citation>
    <scope>NUCLEOTIDE SEQUENCE [LARGE SCALE GENOMIC DNA]</scope>
    <source>
        <tissue evidence="9">Leaf</tissue>
    </source>
</reference>
<dbReference type="GO" id="GO:0005634">
    <property type="term" value="C:nucleus"/>
    <property type="evidence" value="ECO:0007669"/>
    <property type="project" value="UniProtKB-SubCell"/>
</dbReference>
<gene>
    <name evidence="9" type="ORF">HPP92_018378</name>
</gene>
<proteinExistence type="predicted"/>
<evidence type="ECO:0000256" key="3">
    <source>
        <dbReference type="ARBA" id="ARBA00023015"/>
    </source>
</evidence>
<dbReference type="EMBL" id="JADCNM010000009">
    <property type="protein sequence ID" value="KAG0469050.1"/>
    <property type="molecule type" value="Genomic_DNA"/>
</dbReference>
<keyword evidence="3" id="KW-0805">Transcription regulation</keyword>
<dbReference type="GO" id="GO:0003700">
    <property type="term" value="F:DNA-binding transcription factor activity"/>
    <property type="evidence" value="ECO:0007669"/>
    <property type="project" value="InterPro"/>
</dbReference>
<organism evidence="9 10">
    <name type="scientific">Vanilla planifolia</name>
    <name type="common">Vanilla</name>
    <dbReference type="NCBI Taxonomy" id="51239"/>
    <lineage>
        <taxon>Eukaryota</taxon>
        <taxon>Viridiplantae</taxon>
        <taxon>Streptophyta</taxon>
        <taxon>Embryophyta</taxon>
        <taxon>Tracheophyta</taxon>
        <taxon>Spermatophyta</taxon>
        <taxon>Magnoliopsida</taxon>
        <taxon>Liliopsida</taxon>
        <taxon>Asparagales</taxon>
        <taxon>Orchidaceae</taxon>
        <taxon>Vanilloideae</taxon>
        <taxon>Vanilleae</taxon>
        <taxon>Vanilla</taxon>
    </lineage>
</organism>
<dbReference type="GO" id="GO:0003677">
    <property type="term" value="F:DNA binding"/>
    <property type="evidence" value="ECO:0007669"/>
    <property type="project" value="UniProtKB-KW"/>
</dbReference>
<evidence type="ECO:0000256" key="6">
    <source>
        <dbReference type="ARBA" id="ARBA00023242"/>
    </source>
</evidence>
<keyword evidence="5" id="KW-0804">Transcription</keyword>
<dbReference type="AlphaFoldDB" id="A0A835QEA2"/>
<dbReference type="OrthoDB" id="644067at2759"/>